<feature type="binding site" evidence="1">
    <location>
        <position position="818"/>
    </location>
    <ligand>
        <name>Zn(2+)</name>
        <dbReference type="ChEBI" id="CHEBI:29105"/>
        <note>catalytic</note>
    </ligand>
</feature>
<reference evidence="6" key="1">
    <citation type="submission" date="2025-08" db="UniProtKB">
        <authorList>
            <consortium name="RefSeq"/>
        </authorList>
    </citation>
    <scope>IDENTIFICATION</scope>
    <source>
        <tissue evidence="6">Sperm</tissue>
    </source>
</reference>
<dbReference type="GO" id="GO:0008270">
    <property type="term" value="F:zinc ion binding"/>
    <property type="evidence" value="ECO:0007669"/>
    <property type="project" value="UniProtKB-UniRule"/>
</dbReference>
<feature type="active site" evidence="1">
    <location>
        <position position="809"/>
    </location>
</feature>
<feature type="region of interest" description="Disordered" evidence="3">
    <location>
        <begin position="288"/>
        <end position="309"/>
    </location>
</feature>
<dbReference type="SMART" id="SM00235">
    <property type="entry name" value="ZnMc"/>
    <property type="match status" value="3"/>
</dbReference>
<dbReference type="SUPFAM" id="SSF55486">
    <property type="entry name" value="Metalloproteases ('zincins'), catalytic domain"/>
    <property type="match status" value="3"/>
</dbReference>
<accession>A0AAJ7SL12</accession>
<dbReference type="PROSITE" id="PS51864">
    <property type="entry name" value="ASTACIN"/>
    <property type="match status" value="3"/>
</dbReference>
<dbReference type="Pfam" id="PF01400">
    <property type="entry name" value="Astacin"/>
    <property type="match status" value="3"/>
</dbReference>
<keyword evidence="1 2" id="KW-0862">Zinc</keyword>
<dbReference type="RefSeq" id="XP_032801250.1">
    <property type="nucleotide sequence ID" value="XM_032945359.1"/>
</dbReference>
<comment type="cofactor">
    <cofactor evidence="1 2">
        <name>Zn(2+)</name>
        <dbReference type="ChEBI" id="CHEBI:29105"/>
    </cofactor>
    <text evidence="1 2">Binds 1 zinc ion per subunit.</text>
</comment>
<feature type="active site" evidence="1">
    <location>
        <position position="449"/>
    </location>
</feature>
<dbReference type="PRINTS" id="PR00480">
    <property type="entry name" value="ASTACIN"/>
</dbReference>
<dbReference type="CDD" id="cd04280">
    <property type="entry name" value="ZnMc_astacin_like"/>
    <property type="match status" value="1"/>
</dbReference>
<dbReference type="InterPro" id="IPR034035">
    <property type="entry name" value="Astacin-like_dom"/>
</dbReference>
<evidence type="ECO:0000256" key="2">
    <source>
        <dbReference type="RuleBase" id="RU361183"/>
    </source>
</evidence>
<comment type="caution">
    <text evidence="1">Lacks conserved residue(s) required for the propagation of feature annotation.</text>
</comment>
<sequence length="1316" mass="147234">MVNRPSYKNFTALENILYSSTGLVKTLTMVSITAGIRRKTLQPGAELDEEALQELLPELKKKLKVETEKRDYTLEWGDIAVHPTRRSMQKWPKARDGLIYVPYKVSVAFYDGDVKKIEEAAVEFEKKTSVRFIPRSDETDYIYIHAWEGNWSFLGRQGGDQAMSLEPGKVTKGVVLHELMHALGFHHEHCRSDRDDHVLVLCENVKPEWKDAIEKKTSHEHNLTTPYDYSSITHYGMTAGSKDEHIPTMVPRNRSTMRHFGGGHTLSEGDVEKIKKMFDCEPATWGPSNVAPARTRPATGASTAHRDAGTSLERSTIESLVGVWNKSNLKDIGDKLKDPPIKCGGVKDNFSSQQVSHWPKHSDGNAYIPYKVSTAFYDYDVEAITSAVQEFEKKTCVRFYPVGSEGDFIHIQALDGHPSKNWSFLGRQGGDQALSLEPGKVTKGTVLHELMHALGFHHEHCRSDRGQHVFVLSDNVKDEWKRDIVHMKSTAQDLAAPYDCNSIMHYSMTAGSVDERNPTIIPKNPLLMLHMGHGNALSPCDVVKVQKLYGHDAELPAPETKASLAGTGQEGAGGRTEPLDNLIGAWRKKTEQEFKEEKEKKEMDLKSKADMIKNIIEEVKRQSSFDESTITALQCLLDILTAKCSEEEEAALHLAFKEHGGGHLLVRIMDAPKQKEVRTALLDMLSKVSNAMSMHTGGKNLGEDGMRTGDIAGDLSQKVVDWPKQPDGKVRIPYNISIAFPAKDRDVIEQAILEFNEKTCVRFIPRKRADDYINFQALGGSWSFLGKKGGAQSVSLEPGKVEKGTVLHELMHALGFHHEHCRHDRDQHVHIKEDNIKEVDLCQFSRMEDSNSDYGLPYDYISITHYSRYAASLDGVSPTIVPAREGKTPVGQRSFLSPLDVLKVHRKYHGPSTAADGSDEDVEKAVRETAALMETVEELPSELLEALGKESQETEMKNKMNEMARVVNDLRKRSSFDDSAVHILTSLHETLTIANLNVEERVALKTFFVKAGGPELFEKIRKSPCSDGSQFSLHTVTKLILEIMTMAAAEQGLDMKKLEPVREIVRDLKKLSRFDYSTVQTLNRLIEMMTFDSTKSEKIAMKTIFVLDGGAELLKKMQESPSPDDSEAPIQMVTELLFELLMSFTKEIDSEWDEGAIEPIIKLVTHLKKEYCFERKTVEVLKTLPAIMNLELPIEVKMNIKAAFLRAGGADLFKSLQQFPPPGSLGIKLQEAMADILTMMMNFSAKETPALADMCDDLDGLLDFKDLAVAADSHPPKLKQNDPAGGAASSPPKRKQDDDDLDMETVLEIIKAMEEN</sequence>
<protein>
    <recommendedName>
        <fullName evidence="2">Metalloendopeptidase</fullName>
        <ecNumber evidence="2">3.4.24.-</ecNumber>
    </recommendedName>
</protein>
<dbReference type="GO" id="GO:0004222">
    <property type="term" value="F:metalloendopeptidase activity"/>
    <property type="evidence" value="ECO:0007669"/>
    <property type="project" value="UniProtKB-UniRule"/>
</dbReference>
<evidence type="ECO:0000256" key="1">
    <source>
        <dbReference type="PROSITE-ProRule" id="PRU01211"/>
    </source>
</evidence>
<keyword evidence="5" id="KW-1185">Reference proteome</keyword>
<evidence type="ECO:0000256" key="3">
    <source>
        <dbReference type="SAM" id="MobiDB-lite"/>
    </source>
</evidence>
<dbReference type="PANTHER" id="PTHR10127:SF899">
    <property type="entry name" value="ASTACIN-LIKE METALLOENDOPEPTIDASE-RELATED"/>
    <property type="match status" value="1"/>
</dbReference>
<feature type="binding site" evidence="1">
    <location>
        <position position="812"/>
    </location>
    <ligand>
        <name>Zn(2+)</name>
        <dbReference type="ChEBI" id="CHEBI:29105"/>
        <note>catalytic</note>
    </ligand>
</feature>
<keyword evidence="1 2" id="KW-0378">Hydrolase</keyword>
<dbReference type="Proteomes" id="UP001318040">
    <property type="component" value="Unplaced"/>
</dbReference>
<evidence type="ECO:0000313" key="6">
    <source>
        <dbReference type="RefSeq" id="XP_032801250.1"/>
    </source>
</evidence>
<feature type="binding site" evidence="1">
    <location>
        <position position="187"/>
    </location>
    <ligand>
        <name>Zn(2+)</name>
        <dbReference type="ChEBI" id="CHEBI:29105"/>
        <note>catalytic</note>
    </ligand>
</feature>
<dbReference type="InterPro" id="IPR006026">
    <property type="entry name" value="Peptidase_Metallo"/>
</dbReference>
<feature type="binding site" evidence="1">
    <location>
        <position position="452"/>
    </location>
    <ligand>
        <name>Zn(2+)</name>
        <dbReference type="ChEBI" id="CHEBI:29105"/>
        <note>catalytic</note>
    </ligand>
</feature>
<keyword evidence="1 2" id="KW-0479">Metal-binding</keyword>
<feature type="region of interest" description="Disordered" evidence="3">
    <location>
        <begin position="1273"/>
        <end position="1302"/>
    </location>
</feature>
<keyword evidence="1 2" id="KW-0645">Protease</keyword>
<feature type="domain" description="Peptidase M12A" evidence="4">
    <location>
        <begin position="80"/>
        <end position="281"/>
    </location>
</feature>
<evidence type="ECO:0000313" key="5">
    <source>
        <dbReference type="Proteomes" id="UP001318040"/>
    </source>
</evidence>
<dbReference type="InterPro" id="IPR024079">
    <property type="entry name" value="MetalloPept_cat_dom_sf"/>
</dbReference>
<keyword evidence="1 2" id="KW-0482">Metalloprotease</keyword>
<organism evidence="5 6">
    <name type="scientific">Petromyzon marinus</name>
    <name type="common">Sea lamprey</name>
    <dbReference type="NCBI Taxonomy" id="7757"/>
    <lineage>
        <taxon>Eukaryota</taxon>
        <taxon>Metazoa</taxon>
        <taxon>Chordata</taxon>
        <taxon>Craniata</taxon>
        <taxon>Vertebrata</taxon>
        <taxon>Cyclostomata</taxon>
        <taxon>Hyperoartia</taxon>
        <taxon>Petromyzontiformes</taxon>
        <taxon>Petromyzontidae</taxon>
        <taxon>Petromyzon</taxon>
    </lineage>
</organism>
<feature type="region of interest" description="Disordered" evidence="3">
    <location>
        <begin position="559"/>
        <end position="579"/>
    </location>
</feature>
<feature type="domain" description="Peptidase M12A" evidence="4">
    <location>
        <begin position="349"/>
        <end position="552"/>
    </location>
</feature>
<dbReference type="EC" id="3.4.24.-" evidence="2"/>
<feature type="active site" evidence="1">
    <location>
        <position position="178"/>
    </location>
</feature>
<feature type="domain" description="Peptidase M12A" evidence="4">
    <location>
        <begin position="717"/>
        <end position="912"/>
    </location>
</feature>
<dbReference type="InterPro" id="IPR001506">
    <property type="entry name" value="Peptidase_M12A"/>
</dbReference>
<dbReference type="Gene3D" id="3.40.390.10">
    <property type="entry name" value="Collagenase (Catalytic Domain)"/>
    <property type="match status" value="3"/>
</dbReference>
<feature type="binding site" evidence="1">
    <location>
        <position position="808"/>
    </location>
    <ligand>
        <name>Zn(2+)</name>
        <dbReference type="ChEBI" id="CHEBI:29105"/>
        <note>catalytic</note>
    </ligand>
</feature>
<dbReference type="KEGG" id="pmrn:116938262"/>
<gene>
    <name evidence="6" type="primary">LOC116938262</name>
</gene>
<dbReference type="GO" id="GO:0006508">
    <property type="term" value="P:proteolysis"/>
    <property type="evidence" value="ECO:0007669"/>
    <property type="project" value="UniProtKB-KW"/>
</dbReference>
<name>A0AAJ7SL12_PETMA</name>
<evidence type="ECO:0000259" key="4">
    <source>
        <dbReference type="PROSITE" id="PS51864"/>
    </source>
</evidence>
<feature type="binding site" evidence="1">
    <location>
        <position position="181"/>
    </location>
    <ligand>
        <name>Zn(2+)</name>
        <dbReference type="ChEBI" id="CHEBI:29105"/>
        <note>catalytic</note>
    </ligand>
</feature>
<feature type="binding site" evidence="1">
    <location>
        <position position="448"/>
    </location>
    <ligand>
        <name>Zn(2+)</name>
        <dbReference type="ChEBI" id="CHEBI:29105"/>
        <note>catalytic</note>
    </ligand>
</feature>
<proteinExistence type="predicted"/>
<dbReference type="PANTHER" id="PTHR10127">
    <property type="entry name" value="DISCOIDIN, CUB, EGF, LAMININ , AND ZINC METALLOPROTEASE DOMAIN CONTAINING"/>
    <property type="match status" value="1"/>
</dbReference>
<feature type="binding site" evidence="1">
    <location>
        <position position="177"/>
    </location>
    <ligand>
        <name>Zn(2+)</name>
        <dbReference type="ChEBI" id="CHEBI:29105"/>
        <note>catalytic</note>
    </ligand>
</feature>
<feature type="binding site" evidence="1">
    <location>
        <position position="458"/>
    </location>
    <ligand>
        <name>Zn(2+)</name>
        <dbReference type="ChEBI" id="CHEBI:29105"/>
        <note>catalytic</note>
    </ligand>
</feature>